<evidence type="ECO:0000256" key="2">
    <source>
        <dbReference type="ARBA" id="ARBA00004749"/>
    </source>
</evidence>
<comment type="caution">
    <text evidence="9">The sequence shown here is derived from an EMBL/GenBank/DDBJ whole genome shotgun (WGS) entry which is preliminary data.</text>
</comment>
<evidence type="ECO:0000256" key="4">
    <source>
        <dbReference type="ARBA" id="ARBA00022630"/>
    </source>
</evidence>
<dbReference type="NCBIfam" id="TIGR01988">
    <property type="entry name" value="Ubi-OHases"/>
    <property type="match status" value="1"/>
</dbReference>
<gene>
    <name evidence="9" type="primary">ubiH</name>
    <name evidence="9" type="synonym">visB</name>
    <name evidence="9" type="ORF">ACFQ02_05155</name>
</gene>
<proteinExistence type="inferred from homology"/>
<evidence type="ECO:0000259" key="8">
    <source>
        <dbReference type="Pfam" id="PF01494"/>
    </source>
</evidence>
<evidence type="ECO:0000256" key="6">
    <source>
        <dbReference type="ARBA" id="ARBA00023002"/>
    </source>
</evidence>
<dbReference type="InterPro" id="IPR036188">
    <property type="entry name" value="FAD/NAD-bd_sf"/>
</dbReference>
<evidence type="ECO:0000256" key="1">
    <source>
        <dbReference type="ARBA" id="ARBA00001974"/>
    </source>
</evidence>
<dbReference type="SUPFAM" id="SSF51905">
    <property type="entry name" value="FAD/NAD(P)-binding domain"/>
    <property type="match status" value="1"/>
</dbReference>
<keyword evidence="6 9" id="KW-0560">Oxidoreductase</keyword>
<name>A0ABW3I9E8_9PAST</name>
<dbReference type="InterPro" id="IPR018168">
    <property type="entry name" value="Ubi_Hdrlase_CS"/>
</dbReference>
<keyword evidence="7" id="KW-0503">Monooxygenase</keyword>
<dbReference type="RefSeq" id="WP_380820136.1">
    <property type="nucleotide sequence ID" value="NZ_JBHTJN010000009.1"/>
</dbReference>
<dbReference type="Pfam" id="PF01494">
    <property type="entry name" value="FAD_binding_3"/>
    <property type="match status" value="1"/>
</dbReference>
<accession>A0ABW3I9E8</accession>
<evidence type="ECO:0000256" key="5">
    <source>
        <dbReference type="ARBA" id="ARBA00022827"/>
    </source>
</evidence>
<dbReference type="InterPro" id="IPR010971">
    <property type="entry name" value="UbiH/COQ6"/>
</dbReference>
<keyword evidence="4" id="KW-0285">Flavoprotein</keyword>
<reference evidence="10" key="1">
    <citation type="journal article" date="2019" name="Int. J. Syst. Evol. Microbiol.">
        <title>The Global Catalogue of Microorganisms (GCM) 10K type strain sequencing project: providing services to taxonomists for standard genome sequencing and annotation.</title>
        <authorList>
            <consortium name="The Broad Institute Genomics Platform"/>
            <consortium name="The Broad Institute Genome Sequencing Center for Infectious Disease"/>
            <person name="Wu L."/>
            <person name="Ma J."/>
        </authorList>
    </citation>
    <scope>NUCLEOTIDE SEQUENCE [LARGE SCALE GENOMIC DNA]</scope>
    <source>
        <strain evidence="10">CCUG 61707</strain>
    </source>
</reference>
<comment type="similarity">
    <text evidence="3">Belongs to the UbiH/COQ6 family.</text>
</comment>
<evidence type="ECO:0000256" key="3">
    <source>
        <dbReference type="ARBA" id="ARBA00005349"/>
    </source>
</evidence>
<dbReference type="NCBIfam" id="NF004356">
    <property type="entry name" value="PRK05732.1"/>
    <property type="match status" value="1"/>
</dbReference>
<dbReference type="PANTHER" id="PTHR43876">
    <property type="entry name" value="UBIQUINONE BIOSYNTHESIS MONOOXYGENASE COQ6, MITOCHONDRIAL"/>
    <property type="match status" value="1"/>
</dbReference>
<dbReference type="Proteomes" id="UP001596996">
    <property type="component" value="Unassembled WGS sequence"/>
</dbReference>
<feature type="domain" description="FAD-binding" evidence="8">
    <location>
        <begin position="3"/>
        <end position="351"/>
    </location>
</feature>
<dbReference type="GO" id="GO:0016491">
    <property type="term" value="F:oxidoreductase activity"/>
    <property type="evidence" value="ECO:0007669"/>
    <property type="project" value="UniProtKB-KW"/>
</dbReference>
<protein>
    <submittedName>
        <fullName evidence="9">2-octaprenyl-6-methoxyphenyl hydroxylase</fullName>
        <ecNumber evidence="9">1.14.13.-</ecNumber>
    </submittedName>
</protein>
<dbReference type="InterPro" id="IPR011295">
    <property type="entry name" value="UbiH"/>
</dbReference>
<keyword evidence="5" id="KW-0274">FAD</keyword>
<comment type="pathway">
    <text evidence="2">Cofactor biosynthesis; ubiquinone biosynthesis.</text>
</comment>
<dbReference type="EMBL" id="JBHTJN010000009">
    <property type="protein sequence ID" value="MFD0966240.1"/>
    <property type="molecule type" value="Genomic_DNA"/>
</dbReference>
<keyword evidence="10" id="KW-1185">Reference proteome</keyword>
<evidence type="ECO:0000313" key="9">
    <source>
        <dbReference type="EMBL" id="MFD0966240.1"/>
    </source>
</evidence>
<dbReference type="NCBIfam" id="TIGR01984">
    <property type="entry name" value="UbiH"/>
    <property type="match status" value="1"/>
</dbReference>
<dbReference type="PANTHER" id="PTHR43876:SF8">
    <property type="entry name" value="2-OCTAPRENYL-6-METHOXYPHENOL HYDROXYLASE"/>
    <property type="match status" value="1"/>
</dbReference>
<dbReference type="Gene3D" id="3.50.50.60">
    <property type="entry name" value="FAD/NAD(P)-binding domain"/>
    <property type="match status" value="2"/>
</dbReference>
<dbReference type="InterPro" id="IPR051205">
    <property type="entry name" value="UbiH/COQ6_monooxygenase"/>
</dbReference>
<dbReference type="PROSITE" id="PS01304">
    <property type="entry name" value="UBIH"/>
    <property type="match status" value="1"/>
</dbReference>
<evidence type="ECO:0000313" key="10">
    <source>
        <dbReference type="Proteomes" id="UP001596996"/>
    </source>
</evidence>
<comment type="cofactor">
    <cofactor evidence="1">
        <name>FAD</name>
        <dbReference type="ChEBI" id="CHEBI:57692"/>
    </cofactor>
</comment>
<dbReference type="InterPro" id="IPR002938">
    <property type="entry name" value="FAD-bd"/>
</dbReference>
<evidence type="ECO:0000256" key="7">
    <source>
        <dbReference type="ARBA" id="ARBA00023033"/>
    </source>
</evidence>
<sequence>MQYDVIIVGGAMAGATLALALSSKTNGKIKIAVLEKKSPKKHVQGGFDARCIALSDGSCRYFNEIILPQKCNLWQLLSPVAEPIHHIHVSDKGHFGIVKFDATEFHLNQLGAVIELSEVGDILLAAISKYSNIDYIAPVDVEQIHFTEHNVKIDIKNDRTLQAKLLVGADGNYSTVGNAAGISTEIVQQYQQTAIITNISTQKSHQNCAFERFTTEGPLALLPMKNNLMSLVWCVKDHSQLMNLNETDFLAILQQHFGWRVGKLQKCGQRFAYPLNLYRTQKHIAHRVALVGNAAQTLHPIAGQGFNLGIRDVMALADTISQQFLCQQDIGDYQTLQKYEQLRLADQQRIMSLTNSLVSIFANDLLPFQIGRNLGLMALSQLPLLKQYLAKPMLGWL</sequence>
<organism evidence="9 10">
    <name type="scientific">Seminibacterium arietis</name>
    <dbReference type="NCBI Taxonomy" id="1173502"/>
    <lineage>
        <taxon>Bacteria</taxon>
        <taxon>Pseudomonadati</taxon>
        <taxon>Pseudomonadota</taxon>
        <taxon>Gammaproteobacteria</taxon>
        <taxon>Pasteurellales</taxon>
        <taxon>Pasteurellaceae</taxon>
        <taxon>Seminibacterium</taxon>
    </lineage>
</organism>
<dbReference type="PRINTS" id="PR00420">
    <property type="entry name" value="RNGMNOXGNASE"/>
</dbReference>
<dbReference type="EC" id="1.14.13.-" evidence="9"/>